<proteinExistence type="predicted"/>
<dbReference type="WBParaSite" id="TMUE_2000007698.1">
    <property type="protein sequence ID" value="TMUE_2000007698.1"/>
    <property type="gene ID" value="WBGene00287463"/>
</dbReference>
<accession>A0A5S6QKH0</accession>
<dbReference type="AlphaFoldDB" id="A0A5S6QKH0"/>
<keyword evidence="1" id="KW-1185">Reference proteome</keyword>
<evidence type="ECO:0000313" key="1">
    <source>
        <dbReference type="Proteomes" id="UP000046395"/>
    </source>
</evidence>
<name>A0A5S6QKH0_TRIMR</name>
<sequence length="74" mass="8251">MEAYAEKPHGNTESAFTKPIATCFGKSENFGPQSYCMVDLRLYDRQTRAKRIAGKGYGLKHACVMQAYGEKALD</sequence>
<dbReference type="Proteomes" id="UP000046395">
    <property type="component" value="Unassembled WGS sequence"/>
</dbReference>
<organism evidence="1 3">
    <name type="scientific">Trichuris muris</name>
    <name type="common">Mouse whipworm</name>
    <dbReference type="NCBI Taxonomy" id="70415"/>
    <lineage>
        <taxon>Eukaryota</taxon>
        <taxon>Metazoa</taxon>
        <taxon>Ecdysozoa</taxon>
        <taxon>Nematoda</taxon>
        <taxon>Enoplea</taxon>
        <taxon>Dorylaimia</taxon>
        <taxon>Trichinellida</taxon>
        <taxon>Trichuridae</taxon>
        <taxon>Trichuris</taxon>
    </lineage>
</organism>
<evidence type="ECO:0000313" key="2">
    <source>
        <dbReference type="WBParaSite" id="TMUE_0000001914.1"/>
    </source>
</evidence>
<evidence type="ECO:0000313" key="3">
    <source>
        <dbReference type="WBParaSite" id="TMUE_2000007698.1"/>
    </source>
</evidence>
<reference evidence="2 3" key="2">
    <citation type="submission" date="2019-12" db="UniProtKB">
        <authorList>
            <consortium name="WormBaseParasite"/>
        </authorList>
    </citation>
    <scope>IDENTIFICATION</scope>
</reference>
<protein>
    <submittedName>
        <fullName evidence="2 3">Uncharacterized protein</fullName>
    </submittedName>
</protein>
<reference evidence="1" key="1">
    <citation type="submission" date="2014-03" db="EMBL/GenBank/DDBJ databases">
        <title>The whipworm genome and dual-species transcriptomics of an intimate host-pathogen interaction.</title>
        <authorList>
            <person name="Foth B.J."/>
            <person name="Tsai I.J."/>
            <person name="Reid A.J."/>
            <person name="Bancroft A.J."/>
            <person name="Nichol S."/>
            <person name="Tracey A."/>
            <person name="Holroyd N."/>
            <person name="Cotton J.A."/>
            <person name="Stanley E.J."/>
            <person name="Zarowiecki M."/>
            <person name="Liu J.Z."/>
            <person name="Huckvale T."/>
            <person name="Cooper P.J."/>
            <person name="Grencis R.K."/>
            <person name="Berriman M."/>
        </authorList>
    </citation>
    <scope>NUCLEOTIDE SEQUENCE [LARGE SCALE GENOMIC DNA]</scope>
    <source>
        <strain evidence="1">Edinburgh</strain>
    </source>
</reference>
<dbReference type="WBParaSite" id="TMUE_0000001914.1">
    <property type="protein sequence ID" value="TMUE_0000001914.1"/>
    <property type="gene ID" value="WBGene00297779"/>
</dbReference>